<evidence type="ECO:0000256" key="3">
    <source>
        <dbReference type="ARBA" id="ARBA00022989"/>
    </source>
</evidence>
<feature type="transmembrane region" description="Helical" evidence="5">
    <location>
        <begin position="266"/>
        <end position="282"/>
    </location>
</feature>
<feature type="transmembrane region" description="Helical" evidence="5">
    <location>
        <begin position="187"/>
        <end position="207"/>
    </location>
</feature>
<keyword evidence="4 5" id="KW-0472">Membrane</keyword>
<dbReference type="GO" id="GO:0016020">
    <property type="term" value="C:membrane"/>
    <property type="evidence" value="ECO:0007669"/>
    <property type="project" value="UniProtKB-SubCell"/>
</dbReference>
<organism evidence="6 7">
    <name type="scientific">Herbaspirillum seropedicae (strain SmR1)</name>
    <dbReference type="NCBI Taxonomy" id="757424"/>
    <lineage>
        <taxon>Bacteria</taxon>
        <taxon>Pseudomonadati</taxon>
        <taxon>Pseudomonadota</taxon>
        <taxon>Betaproteobacteria</taxon>
        <taxon>Burkholderiales</taxon>
        <taxon>Oxalobacteraceae</taxon>
        <taxon>Herbaspirillum</taxon>
    </lineage>
</organism>
<dbReference type="KEGG" id="hse:Hsero_4697"/>
<dbReference type="Proteomes" id="UP000000329">
    <property type="component" value="Chromosome"/>
</dbReference>
<dbReference type="InterPro" id="IPR011701">
    <property type="entry name" value="MFS"/>
</dbReference>
<dbReference type="AlphaFoldDB" id="D8IY41"/>
<proteinExistence type="predicted"/>
<comment type="subcellular location">
    <subcellularLocation>
        <location evidence="1">Membrane</location>
        <topology evidence="1">Multi-pass membrane protein</topology>
    </subcellularLocation>
</comment>
<evidence type="ECO:0000256" key="5">
    <source>
        <dbReference type="SAM" id="Phobius"/>
    </source>
</evidence>
<evidence type="ECO:0000313" key="6">
    <source>
        <dbReference type="EMBL" id="ADJ66163.1"/>
    </source>
</evidence>
<gene>
    <name evidence="6" type="ordered locus">Hsero_4697</name>
</gene>
<feature type="transmembrane region" description="Helical" evidence="5">
    <location>
        <begin position="160"/>
        <end position="181"/>
    </location>
</feature>
<keyword evidence="3 5" id="KW-1133">Transmembrane helix</keyword>
<keyword evidence="7" id="KW-1185">Reference proteome</keyword>
<feature type="transmembrane region" description="Helical" evidence="5">
    <location>
        <begin position="35"/>
        <end position="54"/>
    </location>
</feature>
<feature type="transmembrane region" description="Helical" evidence="5">
    <location>
        <begin position="347"/>
        <end position="366"/>
    </location>
</feature>
<dbReference type="eggNOG" id="COG0738">
    <property type="taxonomic scope" value="Bacteria"/>
</dbReference>
<dbReference type="HOGENOM" id="CLU_035309_1_1_4"/>
<dbReference type="GO" id="GO:0022857">
    <property type="term" value="F:transmembrane transporter activity"/>
    <property type="evidence" value="ECO:0007669"/>
    <property type="project" value="InterPro"/>
</dbReference>
<keyword evidence="2 5" id="KW-0812">Transmembrane</keyword>
<dbReference type="InterPro" id="IPR036259">
    <property type="entry name" value="MFS_trans_sf"/>
</dbReference>
<evidence type="ECO:0000256" key="2">
    <source>
        <dbReference type="ARBA" id="ARBA00022692"/>
    </source>
</evidence>
<sequence length="400" mass="41644">MKRNEFPAVYIPDIPMTTKHCIPALPQNHQAWRKIAIPFLFLLLGVVFSTWAARIPAIRDQLQLDAATLALVLLCGGIGAVGSFPLAAWITGHYGARHSSLYAGLVLLLSLPLLALAPGLWTLMAVCTLYGAASSCFDVAINALGAQAEREAGRPIMSMLHGWFCVGTFSGALVASAVAGLGVAPLWHFLLAAALLAWPLYAGCQALPDDRPQYDPQRQLFALPHGHLVVLGVIAFCGAIVEGSVADWSGIYMKDHIGASDGATPLAYAAFAGMMLVMRMVGDGLKARYDARRVVSIGTLVATGGMALAVTAQGMTPAILGFAIAGAGVAAVFPFVFSAAGRHGSTALAAVATLGYSGSLIGPPVFGFLAHGWGLQAALALLGALCLAMALSSRRAQWLQ</sequence>
<dbReference type="PANTHER" id="PTHR23514">
    <property type="entry name" value="BYPASS OF STOP CODON PROTEIN 6"/>
    <property type="match status" value="1"/>
</dbReference>
<feature type="transmembrane region" description="Helical" evidence="5">
    <location>
        <begin position="294"/>
        <end position="312"/>
    </location>
</feature>
<dbReference type="Gene3D" id="1.20.1250.20">
    <property type="entry name" value="MFS general substrate transporter like domains"/>
    <property type="match status" value="2"/>
</dbReference>
<feature type="transmembrane region" description="Helical" evidence="5">
    <location>
        <begin position="101"/>
        <end position="123"/>
    </location>
</feature>
<feature type="transmembrane region" description="Helical" evidence="5">
    <location>
        <begin position="228"/>
        <end position="246"/>
    </location>
</feature>
<name>D8IY41_HERSS</name>
<dbReference type="CDD" id="cd17393">
    <property type="entry name" value="MFS_MosC_like"/>
    <property type="match status" value="1"/>
</dbReference>
<feature type="transmembrane region" description="Helical" evidence="5">
    <location>
        <begin position="318"/>
        <end position="340"/>
    </location>
</feature>
<dbReference type="EMBL" id="CP002039">
    <property type="protein sequence ID" value="ADJ66163.1"/>
    <property type="molecule type" value="Genomic_DNA"/>
</dbReference>
<evidence type="ECO:0000313" key="7">
    <source>
        <dbReference type="Proteomes" id="UP000000329"/>
    </source>
</evidence>
<evidence type="ECO:0000256" key="4">
    <source>
        <dbReference type="ARBA" id="ARBA00023136"/>
    </source>
</evidence>
<evidence type="ECO:0000256" key="1">
    <source>
        <dbReference type="ARBA" id="ARBA00004141"/>
    </source>
</evidence>
<feature type="transmembrane region" description="Helical" evidence="5">
    <location>
        <begin position="372"/>
        <end position="391"/>
    </location>
</feature>
<protein>
    <submittedName>
        <fullName evidence="6">Permease of the major facilitator superfamily protein</fullName>
    </submittedName>
</protein>
<dbReference type="Pfam" id="PF07690">
    <property type="entry name" value="MFS_1"/>
    <property type="match status" value="1"/>
</dbReference>
<dbReference type="InterPro" id="IPR051788">
    <property type="entry name" value="MFS_Transporter"/>
</dbReference>
<dbReference type="PANTHER" id="PTHR23514:SF13">
    <property type="entry name" value="INNER MEMBRANE PROTEIN YBJJ"/>
    <property type="match status" value="1"/>
</dbReference>
<feature type="transmembrane region" description="Helical" evidence="5">
    <location>
        <begin position="66"/>
        <end position="89"/>
    </location>
</feature>
<reference evidence="6 7" key="1">
    <citation type="submission" date="2010-04" db="EMBL/GenBank/DDBJ databases">
        <title>The genome of Herbaspirillum seropedicae SmR1, an endophytic, nitrogen-fixing, plant-growth promoting beta-Proteobacteria.</title>
        <authorList>
            <person name="Pedrosa F.O."/>
            <person name="Monteiro R.A."/>
            <person name="Wassem R."/>
            <person name="Cruz L.M."/>
            <person name="Ayub R.A."/>
            <person name="Colauto N.B."/>
            <person name="Fernandez M.A."/>
            <person name="Fungaro M.H.P."/>
            <person name="Grisard E.C."/>
            <person name="Hungria M."/>
            <person name="Madeira H.M.F."/>
            <person name="Nodari R.O."/>
            <person name="Osaku C.A."/>
            <person name="Petzl-Erler M.L."/>
            <person name="Terenzi H."/>
            <person name="Vieira L.G.E."/>
            <person name="Almeida M.I.M."/>
            <person name="Alves L.R."/>
            <person name="Arantes O.M.N."/>
            <person name="Balsanelli E."/>
            <person name="Barcellos F.G."/>
            <person name="Baura V.A."/>
            <person name="Binde D.R."/>
            <person name="Campo R.J."/>
            <person name="Chubatsu L.S."/>
            <person name="Chueire L.M.O."/>
            <person name="Ciferri R.R."/>
            <person name="Correa L.C."/>
            <person name="da Conceicao Silva J.L."/>
            <person name="Dabul A.N.G."/>
            <person name="Dambros B.P."/>
            <person name="Faoro H."/>
            <person name="Favetti A."/>
            <person name="Friedermann G."/>
            <person name="Furlaneto M.C."/>
            <person name="Gasques L.S."/>
            <person name="Gimenes C.C.T."/>
            <person name="Gioppo N.M.R."/>
            <person name="Glienke-Blanco C."/>
            <person name="Godoy L.P."/>
            <person name="Guerra M.P."/>
            <person name="Karp S."/>
            <person name="Kava-Cordeiro V."/>
            <person name="Margarido V.P."/>
            <person name="Mathioni S.M."/>
            <person name="Menck-Soares M.A."/>
            <person name="Murace N.K."/>
            <person name="Nicolas M.F."/>
            <person name="Oliveira C.E.C."/>
            <person name="Pagnan N.A.B."/>
            <person name="Pamphile J.A."/>
            <person name="Patussi E.V."/>
            <person name="Pereira L.F.P."/>
            <person name="Pereira-Ferrari L."/>
            <person name="Pinto F.G.S."/>
            <person name="Precoma C."/>
            <person name="Prioli A.J."/>
            <person name="Prioli S.M.A.P."/>
            <person name="Raittz R.T."/>
            <person name="Ramos H.J.O."/>
            <person name="Ribeiro E.M.S.F."/>
            <person name="Rigo L.U."/>
            <person name="Rocha C.L.M.S.C."/>
            <person name="Rocha S.N."/>
            <person name="Santos K."/>
            <person name="Satori D."/>
            <person name="Silva A.G."/>
            <person name="Simao R.C.G."/>
            <person name="Soares M.A.M."/>
            <person name="Souza E.M."/>
            <person name="Steffens M.B.R."/>
            <person name="Steindel M."/>
            <person name="Tadra-Sfeir M.Z."/>
            <person name="Takahashi E.K."/>
            <person name="Torres R.A."/>
            <person name="Valle J.S."/>
            <person name="Vernal J.I."/>
            <person name="Vilas-Boas L.A."/>
            <person name="Watanabe M.A.E."/>
            <person name="Weiss V.A."/>
            <person name="Yates M.A."/>
            <person name="Souza E.M."/>
        </authorList>
    </citation>
    <scope>NUCLEOTIDE SEQUENCE [LARGE SCALE GENOMIC DNA]</scope>
    <source>
        <strain evidence="6 7">SmR1</strain>
    </source>
</reference>
<accession>D8IY41</accession>
<dbReference type="SUPFAM" id="SSF103473">
    <property type="entry name" value="MFS general substrate transporter"/>
    <property type="match status" value="1"/>
</dbReference>
<dbReference type="STRING" id="757424.Hsero_4697"/>